<keyword evidence="1" id="KW-0732">Signal</keyword>
<keyword evidence="3" id="KW-1185">Reference proteome</keyword>
<dbReference type="Proteomes" id="UP000887159">
    <property type="component" value="Unassembled WGS sequence"/>
</dbReference>
<protein>
    <submittedName>
        <fullName evidence="2">Uncharacterized protein</fullName>
    </submittedName>
</protein>
<dbReference type="AlphaFoldDB" id="A0A8X6S139"/>
<accession>A0A8X6S139</accession>
<sequence>MFITKILAAVVSELVVSDAFCQTASHWSVEYGTGSGVVIYPRLIDRLLRRGERKTNCNMNPSRKKNLWGEENGVGARIILKTKPENALTTVIPQWTINSYGRIEKKFHIAMGTDRNRANEDLKIKLKNG</sequence>
<evidence type="ECO:0000313" key="3">
    <source>
        <dbReference type="Proteomes" id="UP000887159"/>
    </source>
</evidence>
<reference evidence="2" key="1">
    <citation type="submission" date="2020-08" db="EMBL/GenBank/DDBJ databases">
        <title>Multicomponent nature underlies the extraordinary mechanical properties of spider dragline silk.</title>
        <authorList>
            <person name="Kono N."/>
            <person name="Nakamura H."/>
            <person name="Mori M."/>
            <person name="Yoshida Y."/>
            <person name="Ohtoshi R."/>
            <person name="Malay A.D."/>
            <person name="Moran D.A.P."/>
            <person name="Tomita M."/>
            <person name="Numata K."/>
            <person name="Arakawa K."/>
        </authorList>
    </citation>
    <scope>NUCLEOTIDE SEQUENCE</scope>
</reference>
<dbReference type="EMBL" id="BMAU01021244">
    <property type="protein sequence ID" value="GFY04466.1"/>
    <property type="molecule type" value="Genomic_DNA"/>
</dbReference>
<evidence type="ECO:0000256" key="1">
    <source>
        <dbReference type="SAM" id="SignalP"/>
    </source>
</evidence>
<proteinExistence type="predicted"/>
<organism evidence="2 3">
    <name type="scientific">Trichonephila clavipes</name>
    <name type="common">Golden silk orbweaver</name>
    <name type="synonym">Nephila clavipes</name>
    <dbReference type="NCBI Taxonomy" id="2585209"/>
    <lineage>
        <taxon>Eukaryota</taxon>
        <taxon>Metazoa</taxon>
        <taxon>Ecdysozoa</taxon>
        <taxon>Arthropoda</taxon>
        <taxon>Chelicerata</taxon>
        <taxon>Arachnida</taxon>
        <taxon>Araneae</taxon>
        <taxon>Araneomorphae</taxon>
        <taxon>Entelegynae</taxon>
        <taxon>Araneoidea</taxon>
        <taxon>Nephilidae</taxon>
        <taxon>Trichonephila</taxon>
    </lineage>
</organism>
<comment type="caution">
    <text evidence="2">The sequence shown here is derived from an EMBL/GenBank/DDBJ whole genome shotgun (WGS) entry which is preliminary data.</text>
</comment>
<name>A0A8X6S139_TRICX</name>
<evidence type="ECO:0000313" key="2">
    <source>
        <dbReference type="EMBL" id="GFY04466.1"/>
    </source>
</evidence>
<feature type="chain" id="PRO_5036442374" evidence="1">
    <location>
        <begin position="20"/>
        <end position="129"/>
    </location>
</feature>
<gene>
    <name evidence="2" type="ORF">TNCV_4415541</name>
</gene>
<feature type="signal peptide" evidence="1">
    <location>
        <begin position="1"/>
        <end position="19"/>
    </location>
</feature>